<dbReference type="GO" id="GO:0016491">
    <property type="term" value="F:oxidoreductase activity"/>
    <property type="evidence" value="ECO:0007669"/>
    <property type="project" value="UniProtKB-KW"/>
</dbReference>
<feature type="transmembrane region" description="Helical" evidence="7">
    <location>
        <begin position="103"/>
        <end position="121"/>
    </location>
</feature>
<comment type="subcellular location">
    <subcellularLocation>
        <location evidence="1">Endomembrane system</location>
        <topology evidence="1">Multi-pass membrane protein</topology>
    </subcellularLocation>
    <subcellularLocation>
        <location evidence="6">Membrane</location>
        <topology evidence="6">Multi-pass membrane protein</topology>
    </subcellularLocation>
</comment>
<feature type="transmembrane region" description="Helical" evidence="7">
    <location>
        <begin position="127"/>
        <end position="145"/>
    </location>
</feature>
<evidence type="ECO:0000256" key="1">
    <source>
        <dbReference type="ARBA" id="ARBA00004127"/>
    </source>
</evidence>
<keyword evidence="11" id="KW-1185">Reference proteome</keyword>
<accession>A0ABT8CXY1</accession>
<dbReference type="EMBL" id="JAUFQU010000001">
    <property type="protein sequence ID" value="MDN3708510.1"/>
    <property type="molecule type" value="Genomic_DNA"/>
</dbReference>
<comment type="similarity">
    <text evidence="2">Belongs to the complex I subunit 4 family.</text>
</comment>
<comment type="caution">
    <text evidence="10">The sequence shown here is derived from an EMBL/GenBank/DDBJ whole genome shotgun (WGS) entry which is preliminary data.</text>
</comment>
<reference evidence="11" key="2">
    <citation type="journal article" date="2019" name="Int. J. Syst. Evol. Microbiol.">
        <title>The Global Catalogue of Microorganisms (GCM) 10K type strain sequencing project: providing services to taxonomists for standard genome sequencing and annotation.</title>
        <authorList>
            <consortium name="The Broad Institute Genomics Platform"/>
            <consortium name="The Broad Institute Genome Sequencing Center for Infectious Disease"/>
            <person name="Wu L."/>
            <person name="Ma J."/>
        </authorList>
    </citation>
    <scope>NUCLEOTIDE SEQUENCE [LARGE SCALE GENOMIC DNA]</scope>
    <source>
        <strain evidence="11">CECT 7184</strain>
    </source>
</reference>
<evidence type="ECO:0000313" key="9">
    <source>
        <dbReference type="EMBL" id="MDN3708510.1"/>
    </source>
</evidence>
<dbReference type="EC" id="1.6.5.-" evidence="10"/>
<reference evidence="10" key="3">
    <citation type="submission" date="2023-06" db="EMBL/GenBank/DDBJ databases">
        <authorList>
            <person name="Lucena T."/>
            <person name="Sun Q."/>
        </authorList>
    </citation>
    <scope>NUCLEOTIDE SEQUENCE</scope>
    <source>
        <strain evidence="10">CECT 7184</strain>
    </source>
</reference>
<evidence type="ECO:0000256" key="3">
    <source>
        <dbReference type="ARBA" id="ARBA00022692"/>
    </source>
</evidence>
<feature type="transmembrane region" description="Helical" evidence="7">
    <location>
        <begin position="397"/>
        <end position="417"/>
    </location>
</feature>
<dbReference type="PANTHER" id="PTHR43507">
    <property type="entry name" value="NADH-UBIQUINONE OXIDOREDUCTASE CHAIN 4"/>
    <property type="match status" value="1"/>
</dbReference>
<dbReference type="InterPro" id="IPR003918">
    <property type="entry name" value="NADH_UbQ_OxRdtase"/>
</dbReference>
<dbReference type="PANTHER" id="PTHR43507:SF1">
    <property type="entry name" value="NADH-UBIQUINONE OXIDOREDUCTASE CHAIN 4"/>
    <property type="match status" value="1"/>
</dbReference>
<feature type="transmembrane region" description="Helical" evidence="7">
    <location>
        <begin position="438"/>
        <end position="457"/>
    </location>
</feature>
<dbReference type="Pfam" id="PF00361">
    <property type="entry name" value="Proton_antipo_M"/>
    <property type="match status" value="1"/>
</dbReference>
<evidence type="ECO:0000256" key="5">
    <source>
        <dbReference type="ARBA" id="ARBA00023136"/>
    </source>
</evidence>
<feature type="transmembrane region" description="Helical" evidence="7">
    <location>
        <begin position="364"/>
        <end position="385"/>
    </location>
</feature>
<keyword evidence="10" id="KW-0560">Oxidoreductase</keyword>
<feature type="transmembrane region" description="Helical" evidence="7">
    <location>
        <begin position="325"/>
        <end position="343"/>
    </location>
</feature>
<organism evidence="10 11">
    <name type="scientific">Paenimyroides ceti</name>
    <dbReference type="NCBI Taxonomy" id="395087"/>
    <lineage>
        <taxon>Bacteria</taxon>
        <taxon>Pseudomonadati</taxon>
        <taxon>Bacteroidota</taxon>
        <taxon>Flavobacteriia</taxon>
        <taxon>Flavobacteriales</taxon>
        <taxon>Flavobacteriaceae</taxon>
        <taxon>Paenimyroides</taxon>
    </lineage>
</organism>
<evidence type="ECO:0000256" key="4">
    <source>
        <dbReference type="ARBA" id="ARBA00022989"/>
    </source>
</evidence>
<dbReference type="EMBL" id="JAUFQU010000003">
    <property type="protein sequence ID" value="MDN3708871.1"/>
    <property type="molecule type" value="Genomic_DNA"/>
</dbReference>
<reference evidence="10" key="1">
    <citation type="journal article" date="2014" name="Int. J. Syst. Evol. Microbiol.">
        <title>Complete genome of a new Firmicutes species belonging to the dominant human colonic microbiota ('Ruminococcus bicirculans') reveals two chromosomes and a selective capacity to utilize plant glucans.</title>
        <authorList>
            <consortium name="NISC Comparative Sequencing Program"/>
            <person name="Wegmann U."/>
            <person name="Louis P."/>
            <person name="Goesmann A."/>
            <person name="Henrissat B."/>
            <person name="Duncan S.H."/>
            <person name="Flint H.J."/>
        </authorList>
    </citation>
    <scope>NUCLEOTIDE SEQUENCE</scope>
    <source>
        <strain evidence="10">CECT 7184</strain>
    </source>
</reference>
<feature type="transmembrane region" description="Helical" evidence="7">
    <location>
        <begin position="294"/>
        <end position="313"/>
    </location>
</feature>
<gene>
    <name evidence="9" type="ORF">QW060_15520</name>
    <name evidence="10" type="ORF">QW060_17410</name>
</gene>
<feature type="transmembrane region" description="Helical" evidence="7">
    <location>
        <begin position="233"/>
        <end position="254"/>
    </location>
</feature>
<keyword evidence="3 6" id="KW-0812">Transmembrane</keyword>
<keyword evidence="4 7" id="KW-1133">Transmembrane helix</keyword>
<dbReference type="InterPro" id="IPR010227">
    <property type="entry name" value="NADH_Q_OxRdtase_chainM/4"/>
</dbReference>
<feature type="transmembrane region" description="Helical" evidence="7">
    <location>
        <begin position="73"/>
        <end position="91"/>
    </location>
</feature>
<evidence type="ECO:0000259" key="8">
    <source>
        <dbReference type="Pfam" id="PF00361"/>
    </source>
</evidence>
<dbReference type="Proteomes" id="UP001242368">
    <property type="component" value="Unassembled WGS sequence"/>
</dbReference>
<proteinExistence type="inferred from homology"/>
<protein>
    <submittedName>
        <fullName evidence="10">NADH-quinone oxidoreductase subunit M</fullName>
        <ecNumber evidence="10">1.6.5.-</ecNumber>
    </submittedName>
</protein>
<evidence type="ECO:0000313" key="10">
    <source>
        <dbReference type="EMBL" id="MDN3708871.1"/>
    </source>
</evidence>
<feature type="transmembrane region" description="Helical" evidence="7">
    <location>
        <begin position="266"/>
        <end position="287"/>
    </location>
</feature>
<dbReference type="InterPro" id="IPR001750">
    <property type="entry name" value="ND/Mrp_TM"/>
</dbReference>
<name>A0ABT8CXY1_9FLAO</name>
<evidence type="ECO:0000256" key="6">
    <source>
        <dbReference type="RuleBase" id="RU000320"/>
    </source>
</evidence>
<feature type="transmembrane region" description="Helical" evidence="7">
    <location>
        <begin position="200"/>
        <end position="221"/>
    </location>
</feature>
<evidence type="ECO:0000313" key="11">
    <source>
        <dbReference type="Proteomes" id="UP001242368"/>
    </source>
</evidence>
<keyword evidence="5 7" id="KW-0472">Membrane</keyword>
<dbReference type="RefSeq" id="WP_290364373.1">
    <property type="nucleotide sequence ID" value="NZ_JAUFQU010000001.1"/>
</dbReference>
<evidence type="ECO:0000256" key="7">
    <source>
        <dbReference type="SAM" id="Phobius"/>
    </source>
</evidence>
<evidence type="ECO:0000256" key="2">
    <source>
        <dbReference type="ARBA" id="ARBA00009025"/>
    </source>
</evidence>
<dbReference type="NCBIfam" id="TIGR01972">
    <property type="entry name" value="NDH_I_M"/>
    <property type="match status" value="1"/>
</dbReference>
<feature type="transmembrane region" description="Helical" evidence="7">
    <location>
        <begin position="157"/>
        <end position="180"/>
    </location>
</feature>
<dbReference type="PRINTS" id="PR01437">
    <property type="entry name" value="NUOXDRDTASE4"/>
</dbReference>
<feature type="domain" description="NADH:quinone oxidoreductase/Mrp antiporter transmembrane" evidence="8">
    <location>
        <begin position="122"/>
        <end position="405"/>
    </location>
</feature>
<sequence>MNVTFILLTLLIGALLTLASGKKLAHTTALLFSILGFGFSLFLLNQFNNGTDISYQVQWISKPNISFALKADGLSMLMVLLNTFLTPVILLTTIKKDYKNPHILYALVLFMSFAMTGTFLATDGFLYYIFWELALIPIFFIALLWGSDTWEVRKKAILKFFIYTFAGSLFMLVAFIYLYQKTGSFLLADLVNTALSSTEQTWIFLGFFLAYAIKIPIFPFHTWQADTYEKAPAIGTMLLSGIMLKMGIYSILRWQLPLTPNMNEGILNTVIILCLIGVIYASLIALRQSNLKRLLAYSSMAHVGLIAAGAYTYTTDGYHGVVLQMIAHGLVIVGLFFLTEIIYARYQTYTIREMGGIRSQAIKFTSFFMIFMFASIGLPGTFSFIGEFTILYSLSQINLMYALLGGTTIILGAYYMMKMFQKAVLGPQNKNTFADLNTNECLILAVLAAAVIFFGLYPKPLTDLLFTSIV</sequence>